<evidence type="ECO:0000313" key="3">
    <source>
        <dbReference type="Proteomes" id="UP000265427"/>
    </source>
</evidence>
<dbReference type="VEuPathDB" id="FungiDB:H257_18619"/>
<feature type="region of interest" description="Disordered" evidence="1">
    <location>
        <begin position="19"/>
        <end position="61"/>
    </location>
</feature>
<dbReference type="EMBL" id="QUSZ01005492">
    <property type="protein sequence ID" value="RHY09417.1"/>
    <property type="molecule type" value="Genomic_DNA"/>
</dbReference>
<proteinExistence type="predicted"/>
<dbReference type="VEuPathDB" id="FungiDB:H257_18617"/>
<reference evidence="2 3" key="1">
    <citation type="submission" date="2018-08" db="EMBL/GenBank/DDBJ databases">
        <title>Aphanomyces genome sequencing and annotation.</title>
        <authorList>
            <person name="Minardi D."/>
            <person name="Oidtmann B."/>
            <person name="Van Der Giezen M."/>
            <person name="Studholme D.J."/>
        </authorList>
    </citation>
    <scope>NUCLEOTIDE SEQUENCE [LARGE SCALE GENOMIC DNA]</scope>
    <source>
        <strain evidence="2 3">Kv</strain>
    </source>
</reference>
<name>A0A397AUS5_APHAT</name>
<feature type="compositionally biased region" description="Basic residues" evidence="1">
    <location>
        <begin position="46"/>
        <end position="58"/>
    </location>
</feature>
<accession>A0A397AUS5</accession>
<gene>
    <name evidence="2" type="ORF">DYB36_006055</name>
</gene>
<sequence length="1154" mass="130259">MLYPNLAAWTHGRAVTQADQHENGGYSSDDSRNSECSDASLAGRPRTTRGKRQRRTWTPRRTTFIPARTDTDVAVQAEIRRREDFASGTYIGDPLHGRRQDNNIRIASTNINKQTWPKMHEEIANWFLANAIDVLFMADSDWGARAGSQVWTAQQQGGPAPGLIIFGHGRVAMVFLRERWTARIDRRAIQYSPSGRSLMVPVRLGQVGLIWFLGTYGHDNPHTCMDAVRLEWEWLSDCNDRANAARAIVIAGGDWNTYGTSPHDRRNPETRPANAYATGQEFEQWLHANQWVSTFRLRWPDLDRHTYQRANTATTLDDIFINTRAAWKVTGAGIWLDSIHSSDHVGTPVVELRLDPSVRSRHRLQDVQAIKGVNTRRITPTELARFGPYITDTIRTGAVPKLIPPCSSEQPDEVTAWLELALSNVTHILYRGAALLWGETSQTRTTIHRDICVKRTIRCNGHWRHIMRQHAGAPLEANAIILAVQGIEWPKWVIDPLAAPEDSPHRTGATQIREWKDRPPEQASDINAWHNWLLEGFAIWKRTCRTRRNWRDTQRRVRRTANHQAAFSTGRMRSFIRQVTGPALPPVHIKSVMIRDANDQPRYSEHRRDVEAGLRATLDNWIPANERTTRPTHLDTWDVRDGPSAPRFIREWLVDDMAQPPPIHHAFLHNGKCTWDAYRYDADCQAQCDRTLRRGVSPGFGGVSQELWIAAPPAIRERESLIINTILRTGLVPPSLKRKQMIFLPKAATAHGVVGLDPGRSPRPATTMGNYVDTPLYGLVLRAVLLTQPNSPDELSYVIGQRTALATRTDASGIQLTITNWHEHRRGCHRVHHAHCAPAECETAPPSPWQTLHHQSFPTQQGHSTRPITLPAGDGSVLRGGTPTAQGSWAVQHGATIVYGRTYCNPEDLSSTRCESHAIIAGTVLGHDLGTQICDNTSAGAIHRAARRRMLKPWPIRYSHPFRAELRGLMSVMRPCGSFHTVWVRSHQEHEHTTDRQLQAQREALATVDTLATEAHHSAMPSPQTLPIILDTWQLIDHNGRPVMGNTLSWLGNRLATNKWADQQAAYSTDRRTILPTGLETPRTCGWKRGLTRFYWRTIAMTLHTNAAKHRLDGRWGPHCRLCYENPRDTVGHRFGISAPTCSESGHLDSRLGH</sequence>
<dbReference type="SUPFAM" id="SSF56219">
    <property type="entry name" value="DNase I-like"/>
    <property type="match status" value="1"/>
</dbReference>
<protein>
    <submittedName>
        <fullName evidence="2">Uncharacterized protein</fullName>
    </submittedName>
</protein>
<evidence type="ECO:0000256" key="1">
    <source>
        <dbReference type="SAM" id="MobiDB-lite"/>
    </source>
</evidence>
<dbReference type="AlphaFoldDB" id="A0A397AUS5"/>
<evidence type="ECO:0000313" key="2">
    <source>
        <dbReference type="EMBL" id="RHY09417.1"/>
    </source>
</evidence>
<dbReference type="Proteomes" id="UP000265427">
    <property type="component" value="Unassembled WGS sequence"/>
</dbReference>
<organism evidence="2 3">
    <name type="scientific">Aphanomyces astaci</name>
    <name type="common">Crayfish plague agent</name>
    <dbReference type="NCBI Taxonomy" id="112090"/>
    <lineage>
        <taxon>Eukaryota</taxon>
        <taxon>Sar</taxon>
        <taxon>Stramenopiles</taxon>
        <taxon>Oomycota</taxon>
        <taxon>Saprolegniomycetes</taxon>
        <taxon>Saprolegniales</taxon>
        <taxon>Verrucalvaceae</taxon>
        <taxon>Aphanomyces</taxon>
    </lineage>
</organism>
<dbReference type="Gene3D" id="3.60.10.10">
    <property type="entry name" value="Endonuclease/exonuclease/phosphatase"/>
    <property type="match status" value="1"/>
</dbReference>
<dbReference type="InterPro" id="IPR036691">
    <property type="entry name" value="Endo/exonu/phosph_ase_sf"/>
</dbReference>
<comment type="caution">
    <text evidence="2">The sequence shown here is derived from an EMBL/GenBank/DDBJ whole genome shotgun (WGS) entry which is preliminary data.</text>
</comment>